<dbReference type="SMART" id="SM00846">
    <property type="entry name" value="Gp_dh_N"/>
    <property type="match status" value="1"/>
</dbReference>
<feature type="binding site" evidence="4">
    <location>
        <position position="181"/>
    </location>
    <ligand>
        <name>D-glyceraldehyde 3-phosphate</name>
        <dbReference type="ChEBI" id="CHEBI:59776"/>
    </ligand>
</feature>
<feature type="binding site" evidence="5">
    <location>
        <position position="119"/>
    </location>
    <ligand>
        <name>NAD(+)</name>
        <dbReference type="ChEBI" id="CHEBI:57540"/>
    </ligand>
</feature>
<evidence type="ECO:0000256" key="7">
    <source>
        <dbReference type="RuleBase" id="RU000397"/>
    </source>
</evidence>
<evidence type="ECO:0000256" key="2">
    <source>
        <dbReference type="ARBA" id="ARBA00023002"/>
    </source>
</evidence>
<feature type="binding site" evidence="4">
    <location>
        <begin position="150"/>
        <end position="152"/>
    </location>
    <ligand>
        <name>D-glyceraldehyde 3-phosphate</name>
        <dbReference type="ChEBI" id="CHEBI:59776"/>
    </ligand>
</feature>
<evidence type="ECO:0000256" key="1">
    <source>
        <dbReference type="ARBA" id="ARBA00007406"/>
    </source>
</evidence>
<proteinExistence type="inferred from homology"/>
<dbReference type="NCBIfam" id="TIGR01534">
    <property type="entry name" value="GAPDH-I"/>
    <property type="match status" value="1"/>
</dbReference>
<dbReference type="CDD" id="cd18126">
    <property type="entry name" value="GAPDH_I_C"/>
    <property type="match status" value="1"/>
</dbReference>
<dbReference type="FunFam" id="3.40.50.720:FF:000001">
    <property type="entry name" value="Glyceraldehyde-3-phosphate dehydrogenase"/>
    <property type="match status" value="1"/>
</dbReference>
<dbReference type="PRINTS" id="PR00078">
    <property type="entry name" value="G3PDHDRGNASE"/>
</dbReference>
<dbReference type="SUPFAM" id="SSF55347">
    <property type="entry name" value="Glyceraldehyde-3-phosphate dehydrogenase-like, C-terminal domain"/>
    <property type="match status" value="1"/>
</dbReference>
<evidence type="ECO:0000256" key="8">
    <source>
        <dbReference type="RuleBase" id="RU361160"/>
    </source>
</evidence>
<feature type="binding site" evidence="4">
    <location>
        <position position="232"/>
    </location>
    <ligand>
        <name>D-glyceraldehyde 3-phosphate</name>
        <dbReference type="ChEBI" id="CHEBI:59776"/>
    </ligand>
</feature>
<dbReference type="PIRSF" id="PIRSF000149">
    <property type="entry name" value="GAP_DH"/>
    <property type="match status" value="1"/>
</dbReference>
<evidence type="ECO:0000313" key="10">
    <source>
        <dbReference type="EMBL" id="KKR32476.1"/>
    </source>
</evidence>
<comment type="similarity">
    <text evidence="1 7">Belongs to the glyceraldehyde-3-phosphate dehydrogenase family.</text>
</comment>
<accession>A0A0G0Q526</accession>
<evidence type="ECO:0000313" key="11">
    <source>
        <dbReference type="Proteomes" id="UP000034137"/>
    </source>
</evidence>
<feature type="site" description="Activates thiol group during catalysis" evidence="6">
    <location>
        <position position="178"/>
    </location>
</feature>
<evidence type="ECO:0000256" key="4">
    <source>
        <dbReference type="PIRSR" id="PIRSR000149-2"/>
    </source>
</evidence>
<feature type="binding site" evidence="4">
    <location>
        <begin position="209"/>
        <end position="210"/>
    </location>
    <ligand>
        <name>D-glyceraldehyde 3-phosphate</name>
        <dbReference type="ChEBI" id="CHEBI:59776"/>
    </ligand>
</feature>
<keyword evidence="2 8" id="KW-0560">Oxidoreductase</keyword>
<feature type="binding site" evidence="5">
    <location>
        <position position="315"/>
    </location>
    <ligand>
        <name>NAD(+)</name>
        <dbReference type="ChEBI" id="CHEBI:57540"/>
    </ligand>
</feature>
<feature type="binding site" evidence="5">
    <location>
        <begin position="10"/>
        <end position="11"/>
    </location>
    <ligand>
        <name>NAD(+)</name>
        <dbReference type="ChEBI" id="CHEBI:57540"/>
    </ligand>
</feature>
<dbReference type="InterPro" id="IPR020828">
    <property type="entry name" value="GlycerAld_3-P_DH_NAD(P)-bd"/>
</dbReference>
<dbReference type="InterPro" id="IPR020830">
    <property type="entry name" value="GlycerAld_3-P_DH_AS"/>
</dbReference>
<dbReference type="PATRIC" id="fig|1618642.3.peg.651"/>
<dbReference type="Pfam" id="PF02800">
    <property type="entry name" value="Gp_dh_C"/>
    <property type="match status" value="1"/>
</dbReference>
<dbReference type="EMBL" id="LBXO01000033">
    <property type="protein sequence ID" value="KKR32476.1"/>
    <property type="molecule type" value="Genomic_DNA"/>
</dbReference>
<evidence type="ECO:0000256" key="6">
    <source>
        <dbReference type="PIRSR" id="PIRSR000149-4"/>
    </source>
</evidence>
<dbReference type="FunFam" id="3.30.360.10:FF:000002">
    <property type="entry name" value="Glyceraldehyde-3-phosphate dehydrogenase"/>
    <property type="match status" value="1"/>
</dbReference>
<dbReference type="InterPro" id="IPR020831">
    <property type="entry name" value="GlycerAld/Erythrose_P_DH"/>
</dbReference>
<dbReference type="InterPro" id="IPR036291">
    <property type="entry name" value="NAD(P)-bd_dom_sf"/>
</dbReference>
<feature type="binding site" evidence="5">
    <location>
        <position position="33"/>
    </location>
    <ligand>
        <name>NAD(+)</name>
        <dbReference type="ChEBI" id="CHEBI:57540"/>
    </ligand>
</feature>
<feature type="active site" description="Nucleophile" evidence="3">
    <location>
        <position position="151"/>
    </location>
</feature>
<dbReference type="SUPFAM" id="SSF51735">
    <property type="entry name" value="NAD(P)-binding Rossmann-fold domains"/>
    <property type="match status" value="1"/>
</dbReference>
<dbReference type="InterPro" id="IPR020829">
    <property type="entry name" value="GlycerAld_3-P_DH_cat"/>
</dbReference>
<feature type="domain" description="Glyceraldehyde 3-phosphate dehydrogenase NAD(P) binding" evidence="9">
    <location>
        <begin position="1"/>
        <end position="151"/>
    </location>
</feature>
<sequence>MNIAINGFGRIGRATFKALLEKGKNIKVVAINDLTDTKTLAHLLKYDSCYGEYWGKIGSTADSIIVDGEKYRVYAEKDPALLPWKDLKVDVVIECTGRFTNKADASLHIKAGAKKVVISAPGKGEGIKTIVLGVNEEKLNKSDNVFSMASCTTNCLAPVTSVIEQKFGIKKAIMTTVHSYTADQNLVDGPHKDLRRARSAALNIVPTTTGAAIAVTETIPSLKGKFDGGAMRVPTPTGSLCDVVYILKKNTDEKKVNEEMKKAAKSPKLKGILTVTEEPIVSSDIVGNPASSIVDLALTKVLRGDLLKIVAWYDNEWGYSCRLADLCEYMGKKKLI</sequence>
<dbReference type="PANTHER" id="PTHR43148">
    <property type="entry name" value="GLYCERALDEHYDE-3-PHOSPHATE DEHYDROGENASE 2"/>
    <property type="match status" value="1"/>
</dbReference>
<dbReference type="GO" id="GO:0016620">
    <property type="term" value="F:oxidoreductase activity, acting on the aldehyde or oxo group of donors, NAD or NADP as acceptor"/>
    <property type="evidence" value="ECO:0007669"/>
    <property type="project" value="InterPro"/>
</dbReference>
<reference evidence="10 11" key="1">
    <citation type="journal article" date="2015" name="Nature">
        <title>rRNA introns, odd ribosomes, and small enigmatic genomes across a large radiation of phyla.</title>
        <authorList>
            <person name="Brown C.T."/>
            <person name="Hug L.A."/>
            <person name="Thomas B.C."/>
            <person name="Sharon I."/>
            <person name="Castelle C.J."/>
            <person name="Singh A."/>
            <person name="Wilkins M.J."/>
            <person name="Williams K.H."/>
            <person name="Banfield J.F."/>
        </authorList>
    </citation>
    <scope>NUCLEOTIDE SEQUENCE [LARGE SCALE GENOMIC DNA]</scope>
</reference>
<dbReference type="Proteomes" id="UP000034137">
    <property type="component" value="Unassembled WGS sequence"/>
</dbReference>
<organism evidence="10 11">
    <name type="scientific">Candidatus Falkowbacteria bacterium GW2011_GWF2_39_8</name>
    <dbReference type="NCBI Taxonomy" id="1618642"/>
    <lineage>
        <taxon>Bacteria</taxon>
        <taxon>Candidatus Falkowiibacteriota</taxon>
    </lineage>
</organism>
<dbReference type="AlphaFoldDB" id="A0A0G0Q526"/>
<dbReference type="GO" id="GO:0051287">
    <property type="term" value="F:NAD binding"/>
    <property type="evidence" value="ECO:0007669"/>
    <property type="project" value="InterPro"/>
</dbReference>
<evidence type="ECO:0000259" key="9">
    <source>
        <dbReference type="SMART" id="SM00846"/>
    </source>
</evidence>
<name>A0A0G0Q526_9BACT</name>
<dbReference type="InterPro" id="IPR006424">
    <property type="entry name" value="Glyceraldehyde-3-P_DH_1"/>
</dbReference>
<dbReference type="PROSITE" id="PS00071">
    <property type="entry name" value="GAPDH"/>
    <property type="match status" value="1"/>
</dbReference>
<dbReference type="Pfam" id="PF00044">
    <property type="entry name" value="Gp_dh_N"/>
    <property type="match status" value="1"/>
</dbReference>
<protein>
    <recommendedName>
        <fullName evidence="8">Glyceraldehyde-3-phosphate dehydrogenase</fullName>
        <ecNumber evidence="8">1.2.1.-</ecNumber>
    </recommendedName>
</protein>
<dbReference type="Gene3D" id="3.30.360.10">
    <property type="entry name" value="Dihydrodipicolinate Reductase, domain 2"/>
    <property type="match status" value="1"/>
</dbReference>
<dbReference type="Gene3D" id="3.40.50.720">
    <property type="entry name" value="NAD(P)-binding Rossmann-like Domain"/>
    <property type="match status" value="1"/>
</dbReference>
<comment type="caution">
    <text evidence="10">The sequence shown here is derived from an EMBL/GenBank/DDBJ whole genome shotgun (WGS) entry which is preliminary data.</text>
</comment>
<evidence type="ECO:0000256" key="3">
    <source>
        <dbReference type="PIRSR" id="PIRSR000149-1"/>
    </source>
</evidence>
<dbReference type="GO" id="GO:0050661">
    <property type="term" value="F:NADP binding"/>
    <property type="evidence" value="ECO:0007669"/>
    <property type="project" value="InterPro"/>
</dbReference>
<dbReference type="CDD" id="cd05214">
    <property type="entry name" value="GAPDH_I_N"/>
    <property type="match status" value="1"/>
</dbReference>
<dbReference type="GO" id="GO:0006006">
    <property type="term" value="P:glucose metabolic process"/>
    <property type="evidence" value="ECO:0007669"/>
    <property type="project" value="InterPro"/>
</dbReference>
<gene>
    <name evidence="10" type="ORF">UT64_C0033G0010</name>
</gene>
<dbReference type="EC" id="1.2.1.-" evidence="8"/>
<keyword evidence="5" id="KW-0520">NAD</keyword>
<keyword evidence="5" id="KW-0547">Nucleotide-binding</keyword>
<evidence type="ECO:0000256" key="5">
    <source>
        <dbReference type="PIRSR" id="PIRSR000149-3"/>
    </source>
</evidence>